<dbReference type="EMBL" id="KM507819">
    <property type="protein sequence ID" value="AIT14015.1"/>
    <property type="molecule type" value="Genomic_DNA"/>
</dbReference>
<evidence type="ECO:0000313" key="1">
    <source>
        <dbReference type="EMBL" id="AIT14015.1"/>
    </source>
</evidence>
<sequence>MTHEEWLDELKFKHNPFGFGIRQGHYDVLKDKQLFKSFVLDADSNHWFIYELAIRDKK</sequence>
<evidence type="ECO:0000313" key="2">
    <source>
        <dbReference type="Proteomes" id="UP000029889"/>
    </source>
</evidence>
<dbReference type="Proteomes" id="UP000029889">
    <property type="component" value="Segment"/>
</dbReference>
<name>A0A097EX70_9CAUD</name>
<proteinExistence type="predicted"/>
<gene>
    <name evidence="1" type="primary">118</name>
    <name evidence="1" type="ORF">PBI_121Q_118</name>
</gene>
<organism evidence="1 2">
    <name type="scientific">Escherichia phage 121Q</name>
    <dbReference type="NCBI Taxonomy" id="1555202"/>
    <lineage>
        <taxon>Viruses</taxon>
        <taxon>Duplodnaviria</taxon>
        <taxon>Heunggongvirae</taxon>
        <taxon>Uroviricota</taxon>
        <taxon>Caudoviricetes</taxon>
        <taxon>Asteriusvirus</taxon>
        <taxon>Asteriusvirus av121Q</taxon>
    </lineage>
</organism>
<accession>A0A097EX70</accession>
<dbReference type="GeneID" id="22111158"/>
<keyword evidence="2" id="KW-1185">Reference proteome</keyword>
<dbReference type="RefSeq" id="YP_009101712.1">
    <property type="nucleotide sequence ID" value="NC_025447.1"/>
</dbReference>
<protein>
    <submittedName>
        <fullName evidence="1">Uncharacterized protein</fullName>
    </submittedName>
</protein>
<reference evidence="1 2" key="1">
    <citation type="submission" date="2014-09" db="EMBL/GenBank/DDBJ databases">
        <authorList>
            <person name="Lapin J.S."/>
            <person name="Pope W.H."/>
            <person name="Hua J."/>
            <person name="Ford M.E."/>
            <person name="Conway J.F."/>
            <person name="Hatfull G.F."/>
            <person name="Hendrix R.W."/>
        </authorList>
    </citation>
    <scope>NUCLEOTIDE SEQUENCE [LARGE SCALE GENOMIC DNA]</scope>
</reference>
<dbReference type="KEGG" id="vg:22111158"/>